<protein>
    <recommendedName>
        <fullName evidence="3">NACHT domain-containing protein</fullName>
    </recommendedName>
</protein>
<name>A0A1Y6JVE9_PSEVI</name>
<evidence type="ECO:0008006" key="3">
    <source>
        <dbReference type="Google" id="ProtNLM"/>
    </source>
</evidence>
<dbReference type="GeneID" id="47766819"/>
<proteinExistence type="predicted"/>
<dbReference type="Proteomes" id="UP000196842">
    <property type="component" value="Chromosome I"/>
</dbReference>
<dbReference type="InterPro" id="IPR027417">
    <property type="entry name" value="P-loop_NTPase"/>
</dbReference>
<accession>A0A1Y6JVE9</accession>
<reference evidence="1 2" key="1">
    <citation type="submission" date="2017-05" db="EMBL/GenBank/DDBJ databases">
        <authorList>
            <person name="Song R."/>
            <person name="Chenine A.L."/>
            <person name="Ruprecht R.M."/>
        </authorList>
    </citation>
    <scope>NUCLEOTIDE SEQUENCE [LARGE SCALE GENOMIC DNA]</scope>
    <source>
        <strain evidence="1 2">CFBP 1590</strain>
    </source>
</reference>
<organism evidence="1 2">
    <name type="scientific">Pseudomonas viridiflava</name>
    <name type="common">Phytomonas viridiflava</name>
    <dbReference type="NCBI Taxonomy" id="33069"/>
    <lineage>
        <taxon>Bacteria</taxon>
        <taxon>Pseudomonadati</taxon>
        <taxon>Pseudomonadota</taxon>
        <taxon>Gammaproteobacteria</taxon>
        <taxon>Pseudomonadales</taxon>
        <taxon>Pseudomonadaceae</taxon>
        <taxon>Pseudomonas</taxon>
    </lineage>
</organism>
<dbReference type="Gene3D" id="3.40.50.300">
    <property type="entry name" value="P-loop containing nucleotide triphosphate hydrolases"/>
    <property type="match status" value="1"/>
</dbReference>
<sequence length="715" mass="79908">MDVLQAIEDIKMFCDPFTDMAQKPVAGKKRIILTRNGRELIYDIDVITGRISAKHKKAEYPNIKTLIASAEFADIKRLAETQKRAFSKVKEQAIIESEINYSGNNIPAEELVESIDSTEEKTTLILLDGPAGVGKTFQITQLAKAQSKKFLANNISPPILHVSSSGRRLSNFRDVLAATTQSIGASFNGEHVPMLVRHGLLIAAIDGFDELVDADGYEDSWRALREFIEEVGNSGIIILAARDTFLDEQELIQRIRTENTKAESPNTINLKLAHILLASPDTARKYLASSKWLPMDIASEMTSDIFSNNKYALRPFFLSVLKDAGGWTKVRAEGFRSFLVGNLIDREAKILSKTIGGIKSETVIPSLNALFEEISLEMATRENNLIETEHLAFLTDYCFSDLLDENSKRKLTHKSGSISLLELSDSKDKRMFPHTEIQYYFLGKALIRQLAKKTIPSILRRTILSAEHLEVFAEVFASDEIDAKKAIDHLYLTMNSDSSNDGLLVNGGAMVLLGFSYGLIDRIDFLTINDATFAGGTPTGSIQDTVISRLDLCGSDISSVVFNNVKISTLVVDDFTKFGDSRPQVDALEVRIADAYIERNSEIIEDFIRAHSTESDVETFRAHPAVYLLEKVARRSVRYCYLRDGGDDDEGTFMLRDDNWPHIRNILEQHGRIKIEKGKPMHGRPAALIRVKRPLALLDYSLPETLAIVKDLIKK</sequence>
<dbReference type="EMBL" id="LT855380">
    <property type="protein sequence ID" value="SMS12762.1"/>
    <property type="molecule type" value="Genomic_DNA"/>
</dbReference>
<evidence type="ECO:0000313" key="2">
    <source>
        <dbReference type="Proteomes" id="UP000196842"/>
    </source>
</evidence>
<dbReference type="KEGG" id="pvd:CFBP1590__5176"/>
<dbReference type="RefSeq" id="WP_088236214.1">
    <property type="nucleotide sequence ID" value="NZ_LT855380.1"/>
</dbReference>
<dbReference type="SUPFAM" id="SSF52540">
    <property type="entry name" value="P-loop containing nucleoside triphosphate hydrolases"/>
    <property type="match status" value="1"/>
</dbReference>
<evidence type="ECO:0000313" key="1">
    <source>
        <dbReference type="EMBL" id="SMS12762.1"/>
    </source>
</evidence>
<gene>
    <name evidence="1" type="ORF">CFBP1590__5176</name>
</gene>
<dbReference type="AlphaFoldDB" id="A0A1Y6JVE9"/>